<dbReference type="PANTHER" id="PTHR11441:SF0">
    <property type="entry name" value="THYMIDINE KINASE, CYTOSOLIC"/>
    <property type="match status" value="1"/>
</dbReference>
<keyword evidence="8" id="KW-0479">Metal-binding</keyword>
<gene>
    <name evidence="8" type="primary">tdk</name>
    <name evidence="13" type="ORF">DFR39_10985</name>
</gene>
<feature type="binding site" evidence="8">
    <location>
        <begin position="9"/>
        <end position="16"/>
    </location>
    <ligand>
        <name>ATP</name>
        <dbReference type="ChEBI" id="CHEBI:30616"/>
    </ligand>
</feature>
<organism evidence="13 14">
    <name type="scientific">Roseateles asaccharophilus</name>
    <dbReference type="NCBI Taxonomy" id="582607"/>
    <lineage>
        <taxon>Bacteria</taxon>
        <taxon>Pseudomonadati</taxon>
        <taxon>Pseudomonadota</taxon>
        <taxon>Betaproteobacteria</taxon>
        <taxon>Burkholderiales</taxon>
        <taxon>Sphaerotilaceae</taxon>
        <taxon>Roseateles</taxon>
    </lineage>
</organism>
<feature type="binding site" evidence="8">
    <location>
        <position position="148"/>
    </location>
    <ligand>
        <name>Zn(2+)</name>
        <dbReference type="ChEBI" id="CHEBI:29105"/>
    </ligand>
</feature>
<dbReference type="GO" id="GO:0008270">
    <property type="term" value="F:zinc ion binding"/>
    <property type="evidence" value="ECO:0007669"/>
    <property type="project" value="UniProtKB-UniRule"/>
</dbReference>
<feature type="binding site" evidence="10">
    <location>
        <begin position="171"/>
        <end position="174"/>
    </location>
    <ligand>
        <name>substrate</name>
    </ligand>
</feature>
<dbReference type="InterPro" id="IPR027417">
    <property type="entry name" value="P-loop_NTPase"/>
</dbReference>
<dbReference type="InterPro" id="IPR001267">
    <property type="entry name" value="Thymidine_kinase"/>
</dbReference>
<dbReference type="Gene3D" id="3.30.60.20">
    <property type="match status" value="1"/>
</dbReference>
<name>A0A4R6MY18_9BURK</name>
<comment type="caution">
    <text evidence="13">The sequence shown here is derived from an EMBL/GenBank/DDBJ whole genome shotgun (WGS) entry which is preliminary data.</text>
</comment>
<dbReference type="EC" id="2.7.1.21" evidence="2 8"/>
<evidence type="ECO:0000256" key="4">
    <source>
        <dbReference type="ARBA" id="ARBA00022679"/>
    </source>
</evidence>
<evidence type="ECO:0000256" key="3">
    <source>
        <dbReference type="ARBA" id="ARBA00022634"/>
    </source>
</evidence>
<evidence type="ECO:0000256" key="11">
    <source>
        <dbReference type="RuleBase" id="RU000544"/>
    </source>
</evidence>
<dbReference type="OrthoDB" id="9781579at2"/>
<keyword evidence="4 8" id="KW-0808">Transferase</keyword>
<keyword evidence="3 8" id="KW-0237">DNA synthesis</keyword>
<evidence type="ECO:0000256" key="7">
    <source>
        <dbReference type="ARBA" id="ARBA00022840"/>
    </source>
</evidence>
<evidence type="ECO:0000256" key="5">
    <source>
        <dbReference type="ARBA" id="ARBA00022741"/>
    </source>
</evidence>
<dbReference type="HAMAP" id="MF_00124">
    <property type="entry name" value="Thymidine_kinase"/>
    <property type="match status" value="1"/>
</dbReference>
<feature type="binding site" evidence="8">
    <location>
        <position position="183"/>
    </location>
    <ligand>
        <name>Zn(2+)</name>
        <dbReference type="ChEBI" id="CHEBI:29105"/>
    </ligand>
</feature>
<comment type="subcellular location">
    <subcellularLocation>
        <location evidence="8">Cytoplasm</location>
    </subcellularLocation>
</comment>
<feature type="binding site" evidence="8">
    <location>
        <position position="146"/>
    </location>
    <ligand>
        <name>Zn(2+)</name>
        <dbReference type="ChEBI" id="CHEBI:29105"/>
    </ligand>
</feature>
<dbReference type="GO" id="GO:0005524">
    <property type="term" value="F:ATP binding"/>
    <property type="evidence" value="ECO:0007669"/>
    <property type="project" value="UniProtKB-UniRule"/>
</dbReference>
<dbReference type="NCBIfam" id="NF003300">
    <property type="entry name" value="PRK04296.1-5"/>
    <property type="match status" value="1"/>
</dbReference>
<dbReference type="GO" id="GO:0004797">
    <property type="term" value="F:thymidine kinase activity"/>
    <property type="evidence" value="ECO:0007669"/>
    <property type="project" value="UniProtKB-UniRule"/>
</dbReference>
<dbReference type="Pfam" id="PF00265">
    <property type="entry name" value="TK"/>
    <property type="match status" value="1"/>
</dbReference>
<dbReference type="Gene3D" id="3.40.50.300">
    <property type="entry name" value="P-loop containing nucleotide triphosphate hydrolases"/>
    <property type="match status" value="1"/>
</dbReference>
<feature type="binding site" evidence="8">
    <location>
        <begin position="88"/>
        <end position="91"/>
    </location>
    <ligand>
        <name>ATP</name>
        <dbReference type="ChEBI" id="CHEBI:30616"/>
    </ligand>
</feature>
<keyword evidence="6 8" id="KW-0418">Kinase</keyword>
<keyword evidence="8" id="KW-0963">Cytoplasm</keyword>
<evidence type="ECO:0000256" key="2">
    <source>
        <dbReference type="ARBA" id="ARBA00012118"/>
    </source>
</evidence>
<protein>
    <recommendedName>
        <fullName evidence="2 8">Thymidine kinase</fullName>
        <ecNumber evidence="2 8">2.7.1.21</ecNumber>
    </recommendedName>
</protein>
<dbReference type="PANTHER" id="PTHR11441">
    <property type="entry name" value="THYMIDINE KINASE"/>
    <property type="match status" value="1"/>
</dbReference>
<dbReference type="GO" id="GO:0071897">
    <property type="term" value="P:DNA biosynthetic process"/>
    <property type="evidence" value="ECO:0007669"/>
    <property type="project" value="UniProtKB-KW"/>
</dbReference>
<keyword evidence="8" id="KW-0862">Zinc</keyword>
<keyword evidence="5 8" id="KW-0547">Nucleotide-binding</keyword>
<dbReference type="Proteomes" id="UP000295357">
    <property type="component" value="Unassembled WGS sequence"/>
</dbReference>
<feature type="binding site" evidence="10">
    <location>
        <position position="179"/>
    </location>
    <ligand>
        <name>substrate</name>
    </ligand>
</feature>
<comment type="catalytic activity">
    <reaction evidence="8 11">
        <text>thymidine + ATP = dTMP + ADP + H(+)</text>
        <dbReference type="Rhea" id="RHEA:19129"/>
        <dbReference type="ChEBI" id="CHEBI:15378"/>
        <dbReference type="ChEBI" id="CHEBI:17748"/>
        <dbReference type="ChEBI" id="CHEBI:30616"/>
        <dbReference type="ChEBI" id="CHEBI:63528"/>
        <dbReference type="ChEBI" id="CHEBI:456216"/>
        <dbReference type="EC" id="2.7.1.21"/>
    </reaction>
</comment>
<dbReference type="GO" id="GO:0005829">
    <property type="term" value="C:cytosol"/>
    <property type="evidence" value="ECO:0007669"/>
    <property type="project" value="TreeGrafter"/>
</dbReference>
<comment type="subunit">
    <text evidence="8">Homotetramer.</text>
</comment>
<proteinExistence type="inferred from homology"/>
<evidence type="ECO:0000313" key="13">
    <source>
        <dbReference type="EMBL" id="TDP06412.1"/>
    </source>
</evidence>
<evidence type="ECO:0000256" key="9">
    <source>
        <dbReference type="PIRSR" id="PIRSR035805-1"/>
    </source>
</evidence>
<dbReference type="SUPFAM" id="SSF57716">
    <property type="entry name" value="Glucocorticoid receptor-like (DNA-binding domain)"/>
    <property type="match status" value="1"/>
</dbReference>
<feature type="active site" description="Proton acceptor" evidence="8 9">
    <location>
        <position position="89"/>
    </location>
</feature>
<dbReference type="GO" id="GO:0046104">
    <property type="term" value="P:thymidine metabolic process"/>
    <property type="evidence" value="ECO:0007669"/>
    <property type="project" value="TreeGrafter"/>
</dbReference>
<dbReference type="SUPFAM" id="SSF52540">
    <property type="entry name" value="P-loop containing nucleoside triphosphate hydrolases"/>
    <property type="match status" value="1"/>
</dbReference>
<evidence type="ECO:0000313" key="14">
    <source>
        <dbReference type="Proteomes" id="UP000295357"/>
    </source>
</evidence>
<dbReference type="AlphaFoldDB" id="A0A4R6MY18"/>
<reference evidence="13 14" key="1">
    <citation type="submission" date="2019-03" db="EMBL/GenBank/DDBJ databases">
        <title>Genomic Encyclopedia of Type Strains, Phase IV (KMG-IV): sequencing the most valuable type-strain genomes for metagenomic binning, comparative biology and taxonomic classification.</title>
        <authorList>
            <person name="Goeker M."/>
        </authorList>
    </citation>
    <scope>NUCLEOTIDE SEQUENCE [LARGE SCALE GENOMIC DNA]</scope>
    <source>
        <strain evidence="13 14">DSM 25082</strain>
    </source>
</reference>
<dbReference type="PIRSF" id="PIRSF035805">
    <property type="entry name" value="TK_cell"/>
    <property type="match status" value="1"/>
</dbReference>
<evidence type="ECO:0000256" key="10">
    <source>
        <dbReference type="PIRSR" id="PIRSR035805-2"/>
    </source>
</evidence>
<feature type="binding site" evidence="8">
    <location>
        <position position="186"/>
    </location>
    <ligand>
        <name>Zn(2+)</name>
        <dbReference type="ChEBI" id="CHEBI:29105"/>
    </ligand>
</feature>
<keyword evidence="14" id="KW-1185">Reference proteome</keyword>
<evidence type="ECO:0000256" key="6">
    <source>
        <dbReference type="ARBA" id="ARBA00022777"/>
    </source>
</evidence>
<evidence type="ECO:0000256" key="12">
    <source>
        <dbReference type="RuleBase" id="RU004165"/>
    </source>
</evidence>
<evidence type="ECO:0000256" key="1">
    <source>
        <dbReference type="ARBA" id="ARBA00007587"/>
    </source>
</evidence>
<sequence length="190" mass="21060">MAKLFFRYAAMNAGKSTALLQVAHNYEERGHQVRIFTARLDDRYGSGYVTSRLGPQRVAETFDAQTDFLATFLEAGQLRPGVACVLVDEAQFLSATQVRALHELAHLHGLPAICYGLRTDFRGELFPGSAMLLALADEMDEMKTICECGRKATMNMRLDASMRRVTEGAQVEVGGNARYRAVCGRCFRQG</sequence>
<accession>A0A4R6MY18</accession>
<comment type="similarity">
    <text evidence="1 8 12">Belongs to the thymidine kinase family.</text>
</comment>
<dbReference type="EMBL" id="SNXE01000009">
    <property type="protein sequence ID" value="TDP06412.1"/>
    <property type="molecule type" value="Genomic_DNA"/>
</dbReference>
<evidence type="ECO:0000256" key="8">
    <source>
        <dbReference type="HAMAP-Rule" id="MF_00124"/>
    </source>
</evidence>
<dbReference type="RefSeq" id="WP_133605024.1">
    <property type="nucleotide sequence ID" value="NZ_JAUFPJ010000003.1"/>
</dbReference>
<keyword evidence="7 8" id="KW-0067">ATP-binding</keyword>